<organism evidence="1 2">
    <name type="scientific">Albula glossodonta</name>
    <name type="common">roundjaw bonefish</name>
    <dbReference type="NCBI Taxonomy" id="121402"/>
    <lineage>
        <taxon>Eukaryota</taxon>
        <taxon>Metazoa</taxon>
        <taxon>Chordata</taxon>
        <taxon>Craniata</taxon>
        <taxon>Vertebrata</taxon>
        <taxon>Euteleostomi</taxon>
        <taxon>Actinopterygii</taxon>
        <taxon>Neopterygii</taxon>
        <taxon>Teleostei</taxon>
        <taxon>Albuliformes</taxon>
        <taxon>Albulidae</taxon>
        <taxon>Albula</taxon>
    </lineage>
</organism>
<reference evidence="1" key="1">
    <citation type="thesis" date="2021" institute="BYU ScholarsArchive" country="Provo, UT, USA">
        <title>Applications of and Algorithms for Genome Assembly and Genomic Analyses with an Emphasis on Marine Teleosts.</title>
        <authorList>
            <person name="Pickett B.D."/>
        </authorList>
    </citation>
    <scope>NUCLEOTIDE SEQUENCE</scope>
    <source>
        <strain evidence="1">HI-2016</strain>
    </source>
</reference>
<dbReference type="EMBL" id="JAFBMS010000109">
    <property type="protein sequence ID" value="KAG9335797.1"/>
    <property type="molecule type" value="Genomic_DNA"/>
</dbReference>
<name>A0A8T2NH81_9TELE</name>
<sequence length="61" mass="6947">MDGSPRDRAAHVADKGERHPHLIHLVTNRGSRLQSLITQAGAGPRRHGYRELPYRAQLRLR</sequence>
<keyword evidence="2" id="KW-1185">Reference proteome</keyword>
<protein>
    <submittedName>
        <fullName evidence="1">Uncharacterized protein</fullName>
    </submittedName>
</protein>
<comment type="caution">
    <text evidence="1">The sequence shown here is derived from an EMBL/GenBank/DDBJ whole genome shotgun (WGS) entry which is preliminary data.</text>
</comment>
<proteinExistence type="predicted"/>
<gene>
    <name evidence="1" type="ORF">JZ751_003629</name>
</gene>
<accession>A0A8T2NH81</accession>
<dbReference type="Proteomes" id="UP000824540">
    <property type="component" value="Unassembled WGS sequence"/>
</dbReference>
<evidence type="ECO:0000313" key="2">
    <source>
        <dbReference type="Proteomes" id="UP000824540"/>
    </source>
</evidence>
<evidence type="ECO:0000313" key="1">
    <source>
        <dbReference type="EMBL" id="KAG9335797.1"/>
    </source>
</evidence>
<dbReference type="AlphaFoldDB" id="A0A8T2NH81"/>